<dbReference type="InterPro" id="IPR040552">
    <property type="entry name" value="DNMT3_ADD_GATA1-like"/>
</dbReference>
<dbReference type="EMBL" id="BAAFST010000010">
    <property type="protein sequence ID" value="GAB1295280.1"/>
    <property type="molecule type" value="Genomic_DNA"/>
</dbReference>
<evidence type="ECO:0000259" key="6">
    <source>
        <dbReference type="PROSITE" id="PS51533"/>
    </source>
</evidence>
<dbReference type="PROSITE" id="PS51533">
    <property type="entry name" value="ADD"/>
    <property type="match status" value="1"/>
</dbReference>
<dbReference type="InterPro" id="IPR049554">
    <property type="entry name" value="DNMT3_ADD_PHD"/>
</dbReference>
<evidence type="ECO:0000256" key="2">
    <source>
        <dbReference type="ARBA" id="ARBA00022723"/>
    </source>
</evidence>
<sequence>MAPDLKEEDSVDVILKDSEEPLSLSSPPSGREIIRYEVKVNRRNIEDVCLGCGTLQVYTQHPLFEGGICASCKDKFLETLFLYDEDGHQSYCTICSSGGTLFICESPDCTRCYCFECVDILVGPGTSERINAMACWVCFLCLPFSRSGLLQRRKRWRHQLKVFQDREGRKPCGDIQDSVCVEETASAGAEPFGNIDKVIEELGLFEGGSGSAGGTLKYVEMSRMS</sequence>
<dbReference type="InterPro" id="IPR011011">
    <property type="entry name" value="Znf_FYVE_PHD"/>
</dbReference>
<keyword evidence="3" id="KW-0863">Zinc-finger</keyword>
<feature type="domain" description="PHD-type" evidence="6">
    <location>
        <begin position="37"/>
        <end position="169"/>
    </location>
</feature>
<accession>A0ABQ0F818</accession>
<evidence type="ECO:0000256" key="5">
    <source>
        <dbReference type="ARBA" id="ARBA00023242"/>
    </source>
</evidence>
<dbReference type="Proteomes" id="UP001623349">
    <property type="component" value="Unassembled WGS sequence"/>
</dbReference>
<keyword evidence="5" id="KW-0539">Nucleus</keyword>
<dbReference type="PANTHER" id="PTHR23068">
    <property type="entry name" value="DNA CYTOSINE-5- -METHYLTRANSFERASE 3-RELATED"/>
    <property type="match status" value="1"/>
</dbReference>
<evidence type="ECO:0000256" key="4">
    <source>
        <dbReference type="ARBA" id="ARBA00022833"/>
    </source>
</evidence>
<dbReference type="Pfam" id="PF17980">
    <property type="entry name" value="ADD_DNMT3"/>
    <property type="match status" value="1"/>
</dbReference>
<reference evidence="7 8" key="1">
    <citation type="submission" date="2024-08" db="EMBL/GenBank/DDBJ databases">
        <title>The draft genome of Apodemus speciosus.</title>
        <authorList>
            <person name="Nabeshima K."/>
            <person name="Suzuki S."/>
            <person name="Onuma M."/>
        </authorList>
    </citation>
    <scope>NUCLEOTIDE SEQUENCE [LARGE SCALE GENOMIC DNA]</scope>
    <source>
        <strain evidence="7">IB14-021</strain>
    </source>
</reference>
<evidence type="ECO:0000313" key="7">
    <source>
        <dbReference type="EMBL" id="GAB1295280.1"/>
    </source>
</evidence>
<organism evidence="7 8">
    <name type="scientific">Apodemus speciosus</name>
    <name type="common">Large Japanese field mouse</name>
    <dbReference type="NCBI Taxonomy" id="105296"/>
    <lineage>
        <taxon>Eukaryota</taxon>
        <taxon>Metazoa</taxon>
        <taxon>Chordata</taxon>
        <taxon>Craniata</taxon>
        <taxon>Vertebrata</taxon>
        <taxon>Euteleostomi</taxon>
        <taxon>Mammalia</taxon>
        <taxon>Eutheria</taxon>
        <taxon>Euarchontoglires</taxon>
        <taxon>Glires</taxon>
        <taxon>Rodentia</taxon>
        <taxon>Myomorpha</taxon>
        <taxon>Muroidea</taxon>
        <taxon>Muridae</taxon>
        <taxon>Murinae</taxon>
        <taxon>Apodemus</taxon>
    </lineage>
</organism>
<dbReference type="PANTHER" id="PTHR23068:SF13">
    <property type="entry name" value="DNA (CYTOSINE-5)-METHYLTRANSFERASE 3-LIKE"/>
    <property type="match status" value="1"/>
</dbReference>
<dbReference type="Pfam" id="PF21255">
    <property type="entry name" value="DNMT3_ADD_GATA1-like"/>
    <property type="match status" value="1"/>
</dbReference>
<protein>
    <submittedName>
        <fullName evidence="7">DNA (Cytosine-5)-methyltransferase 3-like</fullName>
    </submittedName>
</protein>
<dbReference type="InterPro" id="IPR025766">
    <property type="entry name" value="ADD"/>
</dbReference>
<gene>
    <name evidence="7" type="ORF">APTSU1_001051400</name>
</gene>
<proteinExistence type="predicted"/>
<dbReference type="SUPFAM" id="SSF57903">
    <property type="entry name" value="FYVE/PHD zinc finger"/>
    <property type="match status" value="1"/>
</dbReference>
<name>A0ABQ0F818_APOSI</name>
<evidence type="ECO:0000256" key="3">
    <source>
        <dbReference type="ARBA" id="ARBA00022771"/>
    </source>
</evidence>
<dbReference type="Gene3D" id="3.30.40.10">
    <property type="entry name" value="Zinc/RING finger domain, C3HC4 (zinc finger)"/>
    <property type="match status" value="1"/>
</dbReference>
<dbReference type="InterPro" id="IPR050390">
    <property type="entry name" value="C5-Methyltransferase"/>
</dbReference>
<comment type="caution">
    <text evidence="7">The sequence shown here is derived from an EMBL/GenBank/DDBJ whole genome shotgun (WGS) entry which is preliminary data.</text>
</comment>
<evidence type="ECO:0000256" key="1">
    <source>
        <dbReference type="ARBA" id="ARBA00004123"/>
    </source>
</evidence>
<dbReference type="InterPro" id="IPR013083">
    <property type="entry name" value="Znf_RING/FYVE/PHD"/>
</dbReference>
<keyword evidence="8" id="KW-1185">Reference proteome</keyword>
<evidence type="ECO:0000313" key="8">
    <source>
        <dbReference type="Proteomes" id="UP001623349"/>
    </source>
</evidence>
<keyword evidence="4" id="KW-0862">Zinc</keyword>
<keyword evidence="2" id="KW-0479">Metal-binding</keyword>
<comment type="subcellular location">
    <subcellularLocation>
        <location evidence="1">Nucleus</location>
    </subcellularLocation>
</comment>